<dbReference type="PANTHER" id="PTHR33286">
    <property type="entry name" value="BIFUNCTIONAL INHIBITOR/LIPID-TRANSFER PROTEIN/SEED STORAGE 2S ALBUMIN SUPERFAMILY PROTEIN"/>
    <property type="match status" value="1"/>
</dbReference>
<sequence length="109" mass="11949">MAKLRSMFLVLAFVVAMSIEGTQAACDDNLSDLIKECQQYVMPPKDPKIPPSDSCCRVVQKADFPCLCSKVTKIIEGIVCMEKAVYVAEKCGRQVPHGFKCGSYTVPAK</sequence>
<feature type="domain" description="Bifunctional inhibitor/plant lipid transfer protein/seed storage helical" evidence="2">
    <location>
        <begin position="10"/>
        <end position="101"/>
    </location>
</feature>
<keyword evidence="5" id="KW-1185">Reference proteome</keyword>
<evidence type="ECO:0000313" key="5">
    <source>
        <dbReference type="Proteomes" id="UP000004995"/>
    </source>
</evidence>
<dbReference type="Gramene" id="KQL07352">
    <property type="protein sequence ID" value="KQL07352"/>
    <property type="gene ID" value="SETIT_003432mg"/>
</dbReference>
<reference evidence="3 5" key="1">
    <citation type="journal article" date="2012" name="Nat. Biotechnol.">
        <title>Reference genome sequence of the model plant Setaria.</title>
        <authorList>
            <person name="Bennetzen J.L."/>
            <person name="Schmutz J."/>
            <person name="Wang H."/>
            <person name="Percifield R."/>
            <person name="Hawkins J."/>
            <person name="Pontaroli A.C."/>
            <person name="Estep M."/>
            <person name="Feng L."/>
            <person name="Vaughn J.N."/>
            <person name="Grimwood J."/>
            <person name="Jenkins J."/>
            <person name="Barry K."/>
            <person name="Lindquist E."/>
            <person name="Hellsten U."/>
            <person name="Deshpande S."/>
            <person name="Wang X."/>
            <person name="Wu X."/>
            <person name="Mitros T."/>
            <person name="Triplett J."/>
            <person name="Yang X."/>
            <person name="Ye C.Y."/>
            <person name="Mauro-Herrera M."/>
            <person name="Wang L."/>
            <person name="Li P."/>
            <person name="Sharma M."/>
            <person name="Sharma R."/>
            <person name="Ronald P.C."/>
            <person name="Panaud O."/>
            <person name="Kellogg E.A."/>
            <person name="Brutnell T.P."/>
            <person name="Doust A.N."/>
            <person name="Tuskan G.A."/>
            <person name="Rokhsar D."/>
            <person name="Devos K.M."/>
        </authorList>
    </citation>
    <scope>NUCLEOTIDE SEQUENCE [LARGE SCALE GENOMIC DNA]</scope>
    <source>
        <strain evidence="5">cv. Yugu1</strain>
        <strain evidence="3">Yugu1</strain>
    </source>
</reference>
<dbReference type="EMBL" id="CM003532">
    <property type="protein sequence ID" value="RCV27748.1"/>
    <property type="molecule type" value="Genomic_DNA"/>
</dbReference>
<evidence type="ECO:0000313" key="3">
    <source>
        <dbReference type="EMBL" id="RCV27748.1"/>
    </source>
</evidence>
<dbReference type="Proteomes" id="UP000004995">
    <property type="component" value="Unassembled WGS sequence"/>
</dbReference>
<keyword evidence="1" id="KW-0732">Signal</keyword>
<dbReference type="OrthoDB" id="678486at2759"/>
<dbReference type="AlphaFoldDB" id="K3XNF9"/>
<dbReference type="OMA" id="GIVCMEK"/>
<feature type="chain" id="PRO_5010125886" description="Bifunctional inhibitor/plant lipid transfer protein/seed storage helical domain-containing protein" evidence="1">
    <location>
        <begin position="25"/>
        <end position="109"/>
    </location>
</feature>
<dbReference type="RefSeq" id="XP_004970265.1">
    <property type="nucleotide sequence ID" value="XM_004970208.1"/>
</dbReference>
<dbReference type="Gene3D" id="1.10.110.10">
    <property type="entry name" value="Plant lipid-transfer and hydrophobic proteins"/>
    <property type="match status" value="1"/>
</dbReference>
<accession>K3XNF9</accession>
<feature type="signal peptide" evidence="1">
    <location>
        <begin position="1"/>
        <end position="24"/>
    </location>
</feature>
<reference evidence="4" key="3">
    <citation type="submission" date="2018-08" db="UniProtKB">
        <authorList>
            <consortium name="EnsemblPlants"/>
        </authorList>
    </citation>
    <scope>IDENTIFICATION</scope>
    <source>
        <strain evidence="4">Yugu1</strain>
    </source>
</reference>
<protein>
    <recommendedName>
        <fullName evidence="2">Bifunctional inhibitor/plant lipid transfer protein/seed storage helical domain-containing protein</fullName>
    </recommendedName>
</protein>
<evidence type="ECO:0000259" key="2">
    <source>
        <dbReference type="Pfam" id="PF14368"/>
    </source>
</evidence>
<dbReference type="EnsemblPlants" id="KQL07352">
    <property type="protein sequence ID" value="KQL07352"/>
    <property type="gene ID" value="SETIT_003432mg"/>
</dbReference>
<evidence type="ECO:0000313" key="4">
    <source>
        <dbReference type="EnsemblPlants" id="KQL07352"/>
    </source>
</evidence>
<dbReference type="SUPFAM" id="SSF47699">
    <property type="entry name" value="Bifunctional inhibitor/lipid-transfer protein/seed storage 2S albumin"/>
    <property type="match status" value="1"/>
</dbReference>
<reference evidence="3" key="2">
    <citation type="submission" date="2015-07" db="EMBL/GenBank/DDBJ databases">
        <authorList>
            <person name="Noorani M."/>
        </authorList>
    </citation>
    <scope>NUCLEOTIDE SEQUENCE</scope>
    <source>
        <strain evidence="3">Yugu1</strain>
    </source>
</reference>
<dbReference type="eggNOG" id="ENOG502S7IJ">
    <property type="taxonomic scope" value="Eukaryota"/>
</dbReference>
<name>K3XNF9_SETIT</name>
<dbReference type="STRING" id="4555.K3XNF9"/>
<dbReference type="GeneID" id="101756515"/>
<dbReference type="Pfam" id="PF14368">
    <property type="entry name" value="LTP_2"/>
    <property type="match status" value="1"/>
</dbReference>
<proteinExistence type="predicted"/>
<dbReference type="InterPro" id="IPR036312">
    <property type="entry name" value="Bifun_inhib/LTP/seed_sf"/>
</dbReference>
<organism evidence="3">
    <name type="scientific">Setaria italica</name>
    <name type="common">Foxtail millet</name>
    <name type="synonym">Panicum italicum</name>
    <dbReference type="NCBI Taxonomy" id="4555"/>
    <lineage>
        <taxon>Eukaryota</taxon>
        <taxon>Viridiplantae</taxon>
        <taxon>Streptophyta</taxon>
        <taxon>Embryophyta</taxon>
        <taxon>Tracheophyta</taxon>
        <taxon>Spermatophyta</taxon>
        <taxon>Magnoliopsida</taxon>
        <taxon>Liliopsida</taxon>
        <taxon>Poales</taxon>
        <taxon>Poaceae</taxon>
        <taxon>PACMAD clade</taxon>
        <taxon>Panicoideae</taxon>
        <taxon>Panicodae</taxon>
        <taxon>Paniceae</taxon>
        <taxon>Cenchrinae</taxon>
        <taxon>Setaria</taxon>
    </lineage>
</organism>
<gene>
    <name evidence="4" type="primary">LOC101756515</name>
    <name evidence="3" type="ORF">SETIT_5G349900v2</name>
</gene>
<dbReference type="HOGENOM" id="CLU_141918_1_0_1"/>
<dbReference type="KEGG" id="sita:101756515"/>
<dbReference type="EMBL" id="AGNK02003335">
    <property type="status" value="NOT_ANNOTATED_CDS"/>
    <property type="molecule type" value="Genomic_DNA"/>
</dbReference>
<dbReference type="PANTHER" id="PTHR33286:SF54">
    <property type="entry name" value="BIFUNCTIONAL INHIBITOR_LIPID-TRANSFER PROTEIN_SEED STORAGE 2S ALBUMIN SUPERFAMILY PROTEIN"/>
    <property type="match status" value="1"/>
</dbReference>
<dbReference type="InterPro" id="IPR044741">
    <property type="entry name" value="NsLTP-like"/>
</dbReference>
<dbReference type="CDD" id="cd04660">
    <property type="entry name" value="nsLTP_like"/>
    <property type="match status" value="1"/>
</dbReference>
<dbReference type="InterPro" id="IPR016140">
    <property type="entry name" value="Bifunc_inhib/LTP/seed_store"/>
</dbReference>
<evidence type="ECO:0000256" key="1">
    <source>
        <dbReference type="SAM" id="SignalP"/>
    </source>
</evidence>